<feature type="region of interest" description="Disordered" evidence="1">
    <location>
        <begin position="74"/>
        <end position="141"/>
    </location>
</feature>
<dbReference type="EMBL" id="JBFTWV010000130">
    <property type="protein sequence ID" value="KAL2785928.1"/>
    <property type="molecule type" value="Genomic_DNA"/>
</dbReference>
<protein>
    <submittedName>
        <fullName evidence="2">Uncharacterized protein</fullName>
    </submittedName>
</protein>
<dbReference type="Proteomes" id="UP001610563">
    <property type="component" value="Unassembled WGS sequence"/>
</dbReference>
<comment type="caution">
    <text evidence="2">The sequence shown here is derived from an EMBL/GenBank/DDBJ whole genome shotgun (WGS) entry which is preliminary data.</text>
</comment>
<feature type="compositionally biased region" description="Basic and acidic residues" evidence="1">
    <location>
        <begin position="110"/>
        <end position="119"/>
    </location>
</feature>
<feature type="compositionally biased region" description="Low complexity" evidence="1">
    <location>
        <begin position="121"/>
        <end position="137"/>
    </location>
</feature>
<reference evidence="2 3" key="1">
    <citation type="submission" date="2024-07" db="EMBL/GenBank/DDBJ databases">
        <title>Section-level genome sequencing and comparative genomics of Aspergillus sections Usti and Cavernicolus.</title>
        <authorList>
            <consortium name="Lawrence Berkeley National Laboratory"/>
            <person name="Nybo J.L."/>
            <person name="Vesth T.C."/>
            <person name="Theobald S."/>
            <person name="Frisvad J.C."/>
            <person name="Larsen T.O."/>
            <person name="Kjaerboelling I."/>
            <person name="Rothschild-Mancinelli K."/>
            <person name="Lyhne E.K."/>
            <person name="Kogle M.E."/>
            <person name="Barry K."/>
            <person name="Clum A."/>
            <person name="Na H."/>
            <person name="Ledsgaard L."/>
            <person name="Lin J."/>
            <person name="Lipzen A."/>
            <person name="Kuo A."/>
            <person name="Riley R."/>
            <person name="Mondo S."/>
            <person name="Labutti K."/>
            <person name="Haridas S."/>
            <person name="Pangalinan J."/>
            <person name="Salamov A.A."/>
            <person name="Simmons B.A."/>
            <person name="Magnuson J.K."/>
            <person name="Chen J."/>
            <person name="Drula E."/>
            <person name="Henrissat B."/>
            <person name="Wiebenga A."/>
            <person name="Lubbers R.J."/>
            <person name="Gomes A.C."/>
            <person name="Makela M.R."/>
            <person name="Stajich J."/>
            <person name="Grigoriev I.V."/>
            <person name="Mortensen U.H."/>
            <person name="De Vries R.P."/>
            <person name="Baker S.E."/>
            <person name="Andersen M.R."/>
        </authorList>
    </citation>
    <scope>NUCLEOTIDE SEQUENCE [LARGE SCALE GENOMIC DNA]</scope>
    <source>
        <strain evidence="2 3">CBS 209.92</strain>
    </source>
</reference>
<accession>A0ABR4FRN7</accession>
<keyword evidence="3" id="KW-1185">Reference proteome</keyword>
<feature type="compositionally biased region" description="Polar residues" evidence="1">
    <location>
        <begin position="79"/>
        <end position="94"/>
    </location>
</feature>
<gene>
    <name evidence="2" type="ORF">BJX66DRAFT_313931</name>
</gene>
<organism evidence="2 3">
    <name type="scientific">Aspergillus keveii</name>
    <dbReference type="NCBI Taxonomy" id="714993"/>
    <lineage>
        <taxon>Eukaryota</taxon>
        <taxon>Fungi</taxon>
        <taxon>Dikarya</taxon>
        <taxon>Ascomycota</taxon>
        <taxon>Pezizomycotina</taxon>
        <taxon>Eurotiomycetes</taxon>
        <taxon>Eurotiomycetidae</taxon>
        <taxon>Eurotiales</taxon>
        <taxon>Aspergillaceae</taxon>
        <taxon>Aspergillus</taxon>
        <taxon>Aspergillus subgen. Nidulantes</taxon>
    </lineage>
</organism>
<sequence>MRHCDQVELPDIRTYLTYLSWLSHTVTNRVPDSTEQSLDRQAFIPSPSGEQNQTITKPLRFDLTTRLDERATQREHSNLIYQNPRYWQSHSQLPSPGAAPNATSESLASAEKHAHDLRSRPPSTHHPQQTHPSQNSSLLNRVCTGRERGRQAGFERLAPWRFSRRPRLASRPAAQPPQDRIRPAAGQRAHAFILQSRPQAPPRNGVVGGAEEIASFGLGGLGSAWRGELT</sequence>
<name>A0ABR4FRN7_9EURO</name>
<evidence type="ECO:0000313" key="2">
    <source>
        <dbReference type="EMBL" id="KAL2785928.1"/>
    </source>
</evidence>
<evidence type="ECO:0000313" key="3">
    <source>
        <dbReference type="Proteomes" id="UP001610563"/>
    </source>
</evidence>
<evidence type="ECO:0000256" key="1">
    <source>
        <dbReference type="SAM" id="MobiDB-lite"/>
    </source>
</evidence>
<proteinExistence type="predicted"/>